<keyword evidence="1" id="KW-1185">Reference proteome</keyword>
<dbReference type="WBParaSite" id="nRc.2.0.1.t08662-RA">
    <property type="protein sequence ID" value="nRc.2.0.1.t08662-RA"/>
    <property type="gene ID" value="nRc.2.0.1.g08662"/>
</dbReference>
<accession>A0A915I3F5</accession>
<protein>
    <submittedName>
        <fullName evidence="2">Uncharacterized protein</fullName>
    </submittedName>
</protein>
<sequence>MKKQNETQQRQESFEENDLHPVRRLEFDYLQDVDFAGKLRNVEQAIAHKTVLSKDEELKDLDDFDTVFAPKNQISYFGGTTENNRGDFVEQRRKAVLPRPEFRRASQVPIFDPISAWRQIDQSQQNNQVLRSKFGSDVIDDYPYDEYCRPVEEKIVVHLAVKPPLKRLDSKKKAASLDDLKNETIAQKTWESTGENYVNGYGVGQQLEYYGNSLEENDDDRNYLMEMAENHYAKEEFANGDCGVETDGNSFANGDDGYAENVQKTQNISLASITFRITSARAGSEDVDRVEIDKLTLADMCKTKCAGSESLYYFHSRPAPTV</sequence>
<organism evidence="1 2">
    <name type="scientific">Romanomermis culicivorax</name>
    <name type="common">Nematode worm</name>
    <dbReference type="NCBI Taxonomy" id="13658"/>
    <lineage>
        <taxon>Eukaryota</taxon>
        <taxon>Metazoa</taxon>
        <taxon>Ecdysozoa</taxon>
        <taxon>Nematoda</taxon>
        <taxon>Enoplea</taxon>
        <taxon>Dorylaimia</taxon>
        <taxon>Mermithida</taxon>
        <taxon>Mermithoidea</taxon>
        <taxon>Mermithidae</taxon>
        <taxon>Romanomermis</taxon>
    </lineage>
</organism>
<reference evidence="2" key="1">
    <citation type="submission" date="2022-11" db="UniProtKB">
        <authorList>
            <consortium name="WormBaseParasite"/>
        </authorList>
    </citation>
    <scope>IDENTIFICATION</scope>
</reference>
<name>A0A915I3F5_ROMCU</name>
<dbReference type="AlphaFoldDB" id="A0A915I3F5"/>
<proteinExistence type="predicted"/>
<evidence type="ECO:0000313" key="2">
    <source>
        <dbReference type="WBParaSite" id="nRc.2.0.1.t08662-RA"/>
    </source>
</evidence>
<evidence type="ECO:0000313" key="1">
    <source>
        <dbReference type="Proteomes" id="UP000887565"/>
    </source>
</evidence>
<dbReference type="Proteomes" id="UP000887565">
    <property type="component" value="Unplaced"/>
</dbReference>